<dbReference type="Pfam" id="PF03184">
    <property type="entry name" value="DDE_1"/>
    <property type="match status" value="1"/>
</dbReference>
<dbReference type="GO" id="GO:0003676">
    <property type="term" value="F:nucleic acid binding"/>
    <property type="evidence" value="ECO:0007669"/>
    <property type="project" value="InterPro"/>
</dbReference>
<organism evidence="3 4">
    <name type="scientific">Ignelater luminosus</name>
    <name type="common">Cucubano</name>
    <name type="synonym">Pyrophorus luminosus</name>
    <dbReference type="NCBI Taxonomy" id="2038154"/>
    <lineage>
        <taxon>Eukaryota</taxon>
        <taxon>Metazoa</taxon>
        <taxon>Ecdysozoa</taxon>
        <taxon>Arthropoda</taxon>
        <taxon>Hexapoda</taxon>
        <taxon>Insecta</taxon>
        <taxon>Pterygota</taxon>
        <taxon>Neoptera</taxon>
        <taxon>Endopterygota</taxon>
        <taxon>Coleoptera</taxon>
        <taxon>Polyphaga</taxon>
        <taxon>Elateriformia</taxon>
        <taxon>Elateroidea</taxon>
        <taxon>Elateridae</taxon>
        <taxon>Agrypninae</taxon>
        <taxon>Pyrophorini</taxon>
        <taxon>Ignelater</taxon>
    </lineage>
</organism>
<evidence type="ECO:0000313" key="4">
    <source>
        <dbReference type="Proteomes" id="UP000801492"/>
    </source>
</evidence>
<proteinExistence type="predicted"/>
<accession>A0A8K0CVA5</accession>
<feature type="region of interest" description="Disordered" evidence="1">
    <location>
        <begin position="280"/>
        <end position="310"/>
    </location>
</feature>
<dbReference type="Proteomes" id="UP000801492">
    <property type="component" value="Unassembled WGS sequence"/>
</dbReference>
<evidence type="ECO:0000313" key="3">
    <source>
        <dbReference type="EMBL" id="KAF2890170.1"/>
    </source>
</evidence>
<protein>
    <recommendedName>
        <fullName evidence="2">DDE-1 domain-containing protein</fullName>
    </recommendedName>
</protein>
<evidence type="ECO:0000259" key="2">
    <source>
        <dbReference type="Pfam" id="PF03184"/>
    </source>
</evidence>
<dbReference type="OrthoDB" id="6768588at2759"/>
<sequence>MFSFLSCPPMIIYLYKMIPKTIIYTVNPTWRIGRSDCFWMTADTFYEYIKNIFYSYLVESNVSFPVRLFLDGYKSHLTYELCKLCNELNIEVIALYPKATRILQPCDAVVFRPIKIGWKIAVKDFYADNPLKVLNKMAFALLLEKVVAEVIKPDTLINGFKASGLFSFNLDFIHFSKCPGKNNKPTEKAWAEEDAGGPEEDITEDDAGSFQQVDATGLEDHQLVKTPNENAYFDAVIVNHVLDKENVHPEIKAHPEVKSTELNRIHIIANFVIKAPDILKPDEDADEKDKSDEDADKKEESKENDTEMNENEEKKMICIICLCTCGIEDATSIPFPRDGSDSFSPKE</sequence>
<dbReference type="AlphaFoldDB" id="A0A8K0CVA5"/>
<reference evidence="3" key="1">
    <citation type="submission" date="2019-08" db="EMBL/GenBank/DDBJ databases">
        <title>The genome of the North American firefly Photinus pyralis.</title>
        <authorList>
            <consortium name="Photinus pyralis genome working group"/>
            <person name="Fallon T.R."/>
            <person name="Sander Lower S.E."/>
            <person name="Weng J.-K."/>
        </authorList>
    </citation>
    <scope>NUCLEOTIDE SEQUENCE</scope>
    <source>
        <strain evidence="3">TRF0915ILg1</strain>
        <tissue evidence="3">Whole body</tissue>
    </source>
</reference>
<dbReference type="InterPro" id="IPR004875">
    <property type="entry name" value="DDE_SF_endonuclease_dom"/>
</dbReference>
<comment type="caution">
    <text evidence="3">The sequence shown here is derived from an EMBL/GenBank/DDBJ whole genome shotgun (WGS) entry which is preliminary data.</text>
</comment>
<feature type="region of interest" description="Disordered" evidence="1">
    <location>
        <begin position="182"/>
        <end position="204"/>
    </location>
</feature>
<evidence type="ECO:0000256" key="1">
    <source>
        <dbReference type="SAM" id="MobiDB-lite"/>
    </source>
</evidence>
<gene>
    <name evidence="3" type="ORF">ILUMI_16003</name>
</gene>
<keyword evidence="4" id="KW-1185">Reference proteome</keyword>
<name>A0A8K0CVA5_IGNLU</name>
<feature type="compositionally biased region" description="Acidic residues" evidence="1">
    <location>
        <begin position="192"/>
        <end position="204"/>
    </location>
</feature>
<feature type="domain" description="DDE-1" evidence="2">
    <location>
        <begin position="8"/>
        <end position="120"/>
    </location>
</feature>
<dbReference type="EMBL" id="VTPC01057097">
    <property type="protein sequence ID" value="KAF2890170.1"/>
    <property type="molecule type" value="Genomic_DNA"/>
</dbReference>